<feature type="region of interest" description="Disordered" evidence="2">
    <location>
        <begin position="138"/>
        <end position="164"/>
    </location>
</feature>
<feature type="domain" description="CS" evidence="3">
    <location>
        <begin position="2"/>
        <end position="91"/>
    </location>
</feature>
<reference evidence="4" key="1">
    <citation type="submission" date="2024-02" db="EMBL/GenBank/DDBJ databases">
        <authorList>
            <consortium name="ELIXIR-Norway"/>
            <consortium name="Elixir Norway"/>
        </authorList>
    </citation>
    <scope>NUCLEOTIDE SEQUENCE</scope>
</reference>
<dbReference type="Proteomes" id="UP001497512">
    <property type="component" value="Chromosome 10"/>
</dbReference>
<feature type="compositionally biased region" description="Acidic residues" evidence="2">
    <location>
        <begin position="142"/>
        <end position="156"/>
    </location>
</feature>
<dbReference type="Gene3D" id="2.60.40.790">
    <property type="match status" value="1"/>
</dbReference>
<dbReference type="InterPro" id="IPR007052">
    <property type="entry name" value="CS_dom"/>
</dbReference>
<protein>
    <recommendedName>
        <fullName evidence="3">CS domain-containing protein</fullName>
    </recommendedName>
</protein>
<dbReference type="InterPro" id="IPR045250">
    <property type="entry name" value="p23-like"/>
</dbReference>
<organism evidence="4 5">
    <name type="scientific">Sphagnum troendelagicum</name>
    <dbReference type="NCBI Taxonomy" id="128251"/>
    <lineage>
        <taxon>Eukaryota</taxon>
        <taxon>Viridiplantae</taxon>
        <taxon>Streptophyta</taxon>
        <taxon>Embryophyta</taxon>
        <taxon>Bryophyta</taxon>
        <taxon>Sphagnophytina</taxon>
        <taxon>Sphagnopsida</taxon>
        <taxon>Sphagnales</taxon>
        <taxon>Sphagnaceae</taxon>
        <taxon>Sphagnum</taxon>
    </lineage>
</organism>
<evidence type="ECO:0000256" key="1">
    <source>
        <dbReference type="ARBA" id="ARBA00025733"/>
    </source>
</evidence>
<gene>
    <name evidence="4" type="ORF">CSSPTR1EN2_LOCUS2726</name>
</gene>
<evidence type="ECO:0000259" key="3">
    <source>
        <dbReference type="PROSITE" id="PS51203"/>
    </source>
</evidence>
<proteinExistence type="inferred from homology"/>
<evidence type="ECO:0000313" key="4">
    <source>
        <dbReference type="EMBL" id="CAK9194839.1"/>
    </source>
</evidence>
<keyword evidence="5" id="KW-1185">Reference proteome</keyword>
<evidence type="ECO:0000256" key="2">
    <source>
        <dbReference type="SAM" id="MobiDB-lite"/>
    </source>
</evidence>
<dbReference type="PANTHER" id="PTHR22932">
    <property type="entry name" value="TELOMERASE-BINDING PROTEIN P23 HSP90 CO-CHAPERONE"/>
    <property type="match status" value="1"/>
</dbReference>
<dbReference type="EMBL" id="OZ019902">
    <property type="protein sequence ID" value="CAK9194839.1"/>
    <property type="molecule type" value="Genomic_DNA"/>
</dbReference>
<dbReference type="InterPro" id="IPR008978">
    <property type="entry name" value="HSP20-like_chaperone"/>
</dbReference>
<dbReference type="Pfam" id="PF04969">
    <property type="entry name" value="CS"/>
    <property type="match status" value="1"/>
</dbReference>
<comment type="similarity">
    <text evidence="1">Belongs to the p23/wos2 family.</text>
</comment>
<name>A0ABP0TEW7_9BRYO</name>
<dbReference type="SUPFAM" id="SSF49764">
    <property type="entry name" value="HSP20-like chaperones"/>
    <property type="match status" value="1"/>
</dbReference>
<sequence>MSRHPEILWAQRSDKLYVTVELPDAKDAQVKLEADGRFLFSATVGSDNEKFETDLELFGKVDVEHIKINQGLRHTFCEIDKGEKGWWTRLLKNEGKAPPYVRADWNRWIDEDEEEQLLLQQNQFHDFNMNSIGDFNSGFDGAADDEGDSDDDDSDLPDMSKAEI</sequence>
<dbReference type="CDD" id="cd06465">
    <property type="entry name" value="p23_hB-ind1_like"/>
    <property type="match status" value="1"/>
</dbReference>
<evidence type="ECO:0000313" key="5">
    <source>
        <dbReference type="Proteomes" id="UP001497512"/>
    </source>
</evidence>
<dbReference type="PANTHER" id="PTHR22932:SF1">
    <property type="entry name" value="CO-CHAPERONE PROTEIN DAF-41"/>
    <property type="match status" value="1"/>
</dbReference>
<dbReference type="PROSITE" id="PS51203">
    <property type="entry name" value="CS"/>
    <property type="match status" value="1"/>
</dbReference>
<accession>A0ABP0TEW7</accession>